<gene>
    <name evidence="2" type="ORF">IC617_07615</name>
</gene>
<comment type="caution">
    <text evidence="2">The sequence shown here is derived from an EMBL/GenBank/DDBJ whole genome shotgun (WGS) entry which is preliminary data.</text>
</comment>
<dbReference type="NCBIfam" id="TIGR02584">
    <property type="entry name" value="cas_NE0113"/>
    <property type="match status" value="1"/>
</dbReference>
<dbReference type="Proteomes" id="UP000638014">
    <property type="component" value="Unassembled WGS sequence"/>
</dbReference>
<reference evidence="2" key="1">
    <citation type="submission" date="2020-09" db="EMBL/GenBank/DDBJ databases">
        <title>A novel bacterium of genus Neiella, isolated from South China Sea.</title>
        <authorList>
            <person name="Huang H."/>
            <person name="Mo K."/>
            <person name="Hu Y."/>
        </authorList>
    </citation>
    <scope>NUCLEOTIDE SEQUENCE</scope>
    <source>
        <strain evidence="2">HB171785</strain>
    </source>
</reference>
<evidence type="ECO:0000259" key="1">
    <source>
        <dbReference type="Pfam" id="PF09623"/>
    </source>
</evidence>
<dbReference type="InterPro" id="IPR013413">
    <property type="entry name" value="CRISPR-assoc_prot_NE0113"/>
</dbReference>
<organism evidence="2 3">
    <name type="scientific">Neiella litorisoli</name>
    <dbReference type="NCBI Taxonomy" id="2771431"/>
    <lineage>
        <taxon>Bacteria</taxon>
        <taxon>Pseudomonadati</taxon>
        <taxon>Pseudomonadota</taxon>
        <taxon>Gammaproteobacteria</taxon>
        <taxon>Alteromonadales</taxon>
        <taxon>Echinimonadaceae</taxon>
        <taxon>Neiella</taxon>
    </lineage>
</organism>
<dbReference type="EMBL" id="JACXAF010000008">
    <property type="protein sequence ID" value="MBD1389288.1"/>
    <property type="molecule type" value="Genomic_DNA"/>
</dbReference>
<protein>
    <submittedName>
        <fullName evidence="2">TIGR02584 family CRISPR-associated protein</fullName>
    </submittedName>
</protein>
<keyword evidence="3" id="KW-1185">Reference proteome</keyword>
<evidence type="ECO:0000313" key="3">
    <source>
        <dbReference type="Proteomes" id="UP000638014"/>
    </source>
</evidence>
<feature type="domain" description="CRISPR system ring nuclease SSO2081-like" evidence="1">
    <location>
        <begin position="18"/>
        <end position="209"/>
    </location>
</feature>
<dbReference type="AlphaFoldDB" id="A0A8J6QIF3"/>
<proteinExistence type="predicted"/>
<dbReference type="InterPro" id="IPR019092">
    <property type="entry name" value="SSO2081-like_dom"/>
</dbReference>
<sequence length="403" mass="45659">MMYDESKDYWLVSVLGLTPQVVTETLYALHKQGRQMPSRIVLITTSKGFERARLELIVNDRLGDFCRDYQVQRPQFDEHDILVPNDQFGKPMEDARNQADHDILADFITNTIRELVNDSPALHASLAGGRKTMTFFIGYAMSLFGRTQDELSHVLVSEPYEFVPKFFYPTPYTDVVYDNKDKPLDPSKATVDLAPIAFVRLSSLLRKSAVEKACRYVDFVDQFNVQRKLAEDPSIIFYPDGKTVDIHGSTITFPPTEWLFYFFVCKSEGVSNVENNHLNALNYLLVELGRLGLEEPEQCFPKRDITTELLQCIDVLKNSDSAMDTRLTERSLSALAGGMKINFFNGRKLRVNSAIEKALGPNLAARYKIVSVDTAEVANNNRAVNVFGVDVEQEFIQYAMNGS</sequence>
<dbReference type="Pfam" id="PF09623">
    <property type="entry name" value="Cas_NE0113"/>
    <property type="match status" value="1"/>
</dbReference>
<accession>A0A8J6QIF3</accession>
<name>A0A8J6QIF3_9GAMM</name>
<dbReference type="RefSeq" id="WP_191144393.1">
    <property type="nucleotide sequence ID" value="NZ_JACXAF010000008.1"/>
</dbReference>
<evidence type="ECO:0000313" key="2">
    <source>
        <dbReference type="EMBL" id="MBD1389288.1"/>
    </source>
</evidence>